<keyword evidence="2" id="KW-1185">Reference proteome</keyword>
<reference evidence="1" key="1">
    <citation type="submission" date="2022-05" db="EMBL/GenBank/DDBJ databases">
        <title>Chromosome-level genome of Chaenocephalus aceratus.</title>
        <authorList>
            <person name="Park H."/>
        </authorList>
    </citation>
    <scope>NUCLEOTIDE SEQUENCE</scope>
    <source>
        <strain evidence="1">KU_202001</strain>
    </source>
</reference>
<dbReference type="Proteomes" id="UP001057452">
    <property type="component" value="Chromosome 15"/>
</dbReference>
<dbReference type="EMBL" id="CM043799">
    <property type="protein sequence ID" value="KAI4803707.1"/>
    <property type="molecule type" value="Genomic_DNA"/>
</dbReference>
<sequence>MLMWYKADANGVKGVFMEQVSFDNALPPTQTLSPWRRPQANGEQGAPEWALDWPLSGPTAESLYLHSL</sequence>
<comment type="caution">
    <text evidence="1">The sequence shown here is derived from an EMBL/GenBank/DDBJ whole genome shotgun (WGS) entry which is preliminary data.</text>
</comment>
<evidence type="ECO:0000313" key="1">
    <source>
        <dbReference type="EMBL" id="KAI4803707.1"/>
    </source>
</evidence>
<protein>
    <submittedName>
        <fullName evidence="1">Uncharacterized protein</fullName>
    </submittedName>
</protein>
<evidence type="ECO:0000313" key="2">
    <source>
        <dbReference type="Proteomes" id="UP001057452"/>
    </source>
</evidence>
<accession>A0ACB9VTU8</accession>
<proteinExistence type="predicted"/>
<organism evidence="1 2">
    <name type="scientific">Chaenocephalus aceratus</name>
    <name type="common">Blackfin icefish</name>
    <name type="synonym">Chaenichthys aceratus</name>
    <dbReference type="NCBI Taxonomy" id="36190"/>
    <lineage>
        <taxon>Eukaryota</taxon>
        <taxon>Metazoa</taxon>
        <taxon>Chordata</taxon>
        <taxon>Craniata</taxon>
        <taxon>Vertebrata</taxon>
        <taxon>Euteleostomi</taxon>
        <taxon>Actinopterygii</taxon>
        <taxon>Neopterygii</taxon>
        <taxon>Teleostei</taxon>
        <taxon>Neoteleostei</taxon>
        <taxon>Acanthomorphata</taxon>
        <taxon>Eupercaria</taxon>
        <taxon>Perciformes</taxon>
        <taxon>Notothenioidei</taxon>
        <taxon>Channichthyidae</taxon>
        <taxon>Chaenocephalus</taxon>
    </lineage>
</organism>
<gene>
    <name evidence="1" type="ORF">KUCAC02_025362</name>
</gene>
<name>A0ACB9VTU8_CHAAC</name>